<feature type="transmembrane region" description="Helical" evidence="1">
    <location>
        <begin position="7"/>
        <end position="26"/>
    </location>
</feature>
<proteinExistence type="predicted"/>
<organism evidence="3 4">
    <name type="scientific">Methanobrevibacter thaueri</name>
    <dbReference type="NCBI Taxonomy" id="190975"/>
    <lineage>
        <taxon>Archaea</taxon>
        <taxon>Methanobacteriati</taxon>
        <taxon>Methanobacteriota</taxon>
        <taxon>Methanomada group</taxon>
        <taxon>Methanobacteria</taxon>
        <taxon>Methanobacteriales</taxon>
        <taxon>Methanobacteriaceae</taxon>
        <taxon>Methanobrevibacter</taxon>
    </lineage>
</organism>
<dbReference type="Gene3D" id="1.20.58.2180">
    <property type="match status" value="1"/>
</dbReference>
<dbReference type="InterPro" id="IPR002491">
    <property type="entry name" value="ABC_transptr_periplasmic_BD"/>
</dbReference>
<protein>
    <submittedName>
        <fullName evidence="3">Vitamin B12-binding protein</fullName>
    </submittedName>
</protein>
<reference evidence="3 4" key="1">
    <citation type="submission" date="2017-03" db="EMBL/GenBank/DDBJ databases">
        <title>Genome sequence of Methanobrevibacter thaueri.</title>
        <authorList>
            <person name="Poehlein A."/>
            <person name="Seedorf H."/>
            <person name="Daniel R."/>
        </authorList>
    </citation>
    <scope>NUCLEOTIDE SEQUENCE [LARGE SCALE GENOMIC DNA]</scope>
    <source>
        <strain evidence="3 4">DSM 11995</strain>
    </source>
</reference>
<accession>A0A315XMF4</accession>
<keyword evidence="1" id="KW-0812">Transmembrane</keyword>
<dbReference type="EMBL" id="MZGS01000019">
    <property type="protein sequence ID" value="PWB87526.1"/>
    <property type="molecule type" value="Genomic_DNA"/>
</dbReference>
<dbReference type="AlphaFoldDB" id="A0A315XMF4"/>
<dbReference type="Pfam" id="PF01497">
    <property type="entry name" value="Peripla_BP_2"/>
    <property type="match status" value="1"/>
</dbReference>
<dbReference type="InterPro" id="IPR050902">
    <property type="entry name" value="ABC_Transporter_SBP"/>
</dbReference>
<evidence type="ECO:0000313" key="3">
    <source>
        <dbReference type="EMBL" id="PWB87526.1"/>
    </source>
</evidence>
<sequence>MEKKIKVIILLLVILVVAGVATHMFLTPSTVETVGSKNVTDMIDRDVEIPASVSNVVATSPPMTTVLYMIAPDKLKAVNFQWTDDELKYVPGQYQNYPVVGGWYGTQDGSYEEFIASEPDIVIESIDEGGDGDASTVKERQEKFGTIPVVAVKDTTNVETIGESITFMGEVVGAQDKAKELNDFNDRYLNIVHDKASKLSDSDKKTVYYAQGDDGLQTNPSHSTHGQLIDLVGGVNVADSLNQGNTTGGIQVSIEQVISWNPDVIITNDPEFYASVYDNPNWAKLDAVKNKEVYLSPQSPFKWFDRPVGANMIIGVPWTAKVIYPDDYKDINMVDATKEFYSNFYHFDLSDDEAKQILIDSGLKESNL</sequence>
<dbReference type="PANTHER" id="PTHR30535">
    <property type="entry name" value="VITAMIN B12-BINDING PROTEIN"/>
    <property type="match status" value="1"/>
</dbReference>
<evidence type="ECO:0000313" key="4">
    <source>
        <dbReference type="Proteomes" id="UP000251717"/>
    </source>
</evidence>
<dbReference type="PANTHER" id="PTHR30535:SF34">
    <property type="entry name" value="MOLYBDATE-BINDING PROTEIN MOLA"/>
    <property type="match status" value="1"/>
</dbReference>
<feature type="domain" description="Fe/B12 periplasmic-binding" evidence="2">
    <location>
        <begin position="55"/>
        <end position="327"/>
    </location>
</feature>
<gene>
    <name evidence="3" type="primary">btuF</name>
    <name evidence="3" type="ORF">MBBTH_07930</name>
</gene>
<dbReference type="OrthoDB" id="24039at2157"/>
<keyword evidence="1" id="KW-0472">Membrane</keyword>
<dbReference type="SUPFAM" id="SSF53807">
    <property type="entry name" value="Helical backbone' metal receptor"/>
    <property type="match status" value="1"/>
</dbReference>
<name>A0A315XMF4_9EURY</name>
<comment type="caution">
    <text evidence="3">The sequence shown here is derived from an EMBL/GenBank/DDBJ whole genome shotgun (WGS) entry which is preliminary data.</text>
</comment>
<dbReference type="Gene3D" id="3.40.50.1980">
    <property type="entry name" value="Nitrogenase molybdenum iron protein domain"/>
    <property type="match status" value="2"/>
</dbReference>
<dbReference type="PROSITE" id="PS50983">
    <property type="entry name" value="FE_B12_PBP"/>
    <property type="match status" value="1"/>
</dbReference>
<keyword evidence="4" id="KW-1185">Reference proteome</keyword>
<keyword evidence="1" id="KW-1133">Transmembrane helix</keyword>
<evidence type="ECO:0000256" key="1">
    <source>
        <dbReference type="SAM" id="Phobius"/>
    </source>
</evidence>
<evidence type="ECO:0000259" key="2">
    <source>
        <dbReference type="PROSITE" id="PS50983"/>
    </source>
</evidence>
<dbReference type="Proteomes" id="UP000251717">
    <property type="component" value="Unassembled WGS sequence"/>
</dbReference>
<dbReference type="RefSeq" id="WP_116591763.1">
    <property type="nucleotide sequence ID" value="NZ_MZGS01000019.1"/>
</dbReference>